<dbReference type="NCBIfam" id="TIGR00690">
    <property type="entry name" value="rpoZ"/>
    <property type="match status" value="1"/>
</dbReference>
<dbReference type="PANTHER" id="PTHR34476:SF1">
    <property type="entry name" value="DNA-DIRECTED RNA POLYMERASE SUBUNIT OMEGA"/>
    <property type="match status" value="1"/>
</dbReference>
<dbReference type="EMBL" id="LR026963">
    <property type="protein sequence ID" value="VBB68614.1"/>
    <property type="molecule type" value="Genomic_DNA"/>
</dbReference>
<dbReference type="HAMAP" id="MF_00366">
    <property type="entry name" value="RNApol_bact_RpoZ"/>
    <property type="match status" value="1"/>
</dbReference>
<accession>A0A484H5A9</accession>
<evidence type="ECO:0000256" key="2">
    <source>
        <dbReference type="ARBA" id="ARBA00012418"/>
    </source>
</evidence>
<dbReference type="GO" id="GO:0000428">
    <property type="term" value="C:DNA-directed RNA polymerase complex"/>
    <property type="evidence" value="ECO:0007669"/>
    <property type="project" value="UniProtKB-KW"/>
</dbReference>
<dbReference type="EC" id="2.7.7.6" evidence="2"/>
<dbReference type="Pfam" id="PF01192">
    <property type="entry name" value="RNA_pol_Rpb6"/>
    <property type="match status" value="1"/>
</dbReference>
<protein>
    <recommendedName>
        <fullName evidence="2">DNA-directed RNA polymerase</fullName>
        <ecNumber evidence="2">2.7.7.6</ecNumber>
    </recommendedName>
</protein>
<dbReference type="SUPFAM" id="SSF63562">
    <property type="entry name" value="RPB6/omega subunit-like"/>
    <property type="match status" value="1"/>
</dbReference>
<dbReference type="GO" id="GO:0003899">
    <property type="term" value="F:DNA-directed RNA polymerase activity"/>
    <property type="evidence" value="ECO:0007669"/>
    <property type="project" value="UniProtKB-EC"/>
</dbReference>
<dbReference type="SMART" id="SM01409">
    <property type="entry name" value="RNA_pol_Rpb6"/>
    <property type="match status" value="1"/>
</dbReference>
<sequence>MLHQPRLAVILEGSMARVTVEDCILRVPNRFELTLLAGQRAREISNGVTLTVTRDHDKNPVVALREVAEGTVGIEHLRNALVQSMQKHVSQNEAEEEIDTLLLPEIDFSSDATEEDAAEDIALDEEMAEDSLNLQEDVVALEVEAEALAAEALRQGWGSDSDRNEDEDYV</sequence>
<evidence type="ECO:0000256" key="1">
    <source>
        <dbReference type="ARBA" id="ARBA00006711"/>
    </source>
</evidence>
<dbReference type="InterPro" id="IPR036161">
    <property type="entry name" value="RPB6/omega-like_sf"/>
</dbReference>
<comment type="similarity">
    <text evidence="1">Belongs to the RNA polymerase subunit omega family.</text>
</comment>
<keyword evidence="6" id="KW-0804">Transcription</keyword>
<dbReference type="InterPro" id="IPR003716">
    <property type="entry name" value="DNA-dir_RNA_pol_omega"/>
</dbReference>
<dbReference type="Gene3D" id="3.90.940.10">
    <property type="match status" value="1"/>
</dbReference>
<gene>
    <name evidence="8" type="ORF">RIEGSTA812A_PEG_87</name>
</gene>
<dbReference type="PANTHER" id="PTHR34476">
    <property type="entry name" value="DNA-DIRECTED RNA POLYMERASE SUBUNIT OMEGA"/>
    <property type="match status" value="1"/>
</dbReference>
<dbReference type="GO" id="GO:0003677">
    <property type="term" value="F:DNA binding"/>
    <property type="evidence" value="ECO:0007669"/>
    <property type="project" value="InterPro"/>
</dbReference>
<comment type="catalytic activity">
    <reaction evidence="7">
        <text>RNA(n) + a ribonucleoside 5'-triphosphate = RNA(n+1) + diphosphate</text>
        <dbReference type="Rhea" id="RHEA:21248"/>
        <dbReference type="Rhea" id="RHEA-COMP:14527"/>
        <dbReference type="Rhea" id="RHEA-COMP:17342"/>
        <dbReference type="ChEBI" id="CHEBI:33019"/>
        <dbReference type="ChEBI" id="CHEBI:61557"/>
        <dbReference type="ChEBI" id="CHEBI:140395"/>
        <dbReference type="EC" id="2.7.7.6"/>
    </reaction>
</comment>
<evidence type="ECO:0000256" key="7">
    <source>
        <dbReference type="ARBA" id="ARBA00048552"/>
    </source>
</evidence>
<keyword evidence="5 8" id="KW-0548">Nucleotidyltransferase</keyword>
<keyword evidence="4 8" id="KW-0808">Transferase</keyword>
<dbReference type="AlphaFoldDB" id="A0A484H5A9"/>
<name>A0A484H5A9_9ZZZZ</name>
<dbReference type="InterPro" id="IPR006110">
    <property type="entry name" value="Pol_omega/Rpo6/RPB6"/>
</dbReference>
<evidence type="ECO:0000256" key="4">
    <source>
        <dbReference type="ARBA" id="ARBA00022679"/>
    </source>
</evidence>
<dbReference type="GO" id="GO:0006351">
    <property type="term" value="P:DNA-templated transcription"/>
    <property type="evidence" value="ECO:0007669"/>
    <property type="project" value="InterPro"/>
</dbReference>
<proteinExistence type="inferred from homology"/>
<evidence type="ECO:0000256" key="6">
    <source>
        <dbReference type="ARBA" id="ARBA00023163"/>
    </source>
</evidence>
<reference evidence="8" key="1">
    <citation type="submission" date="2018-10" db="EMBL/GenBank/DDBJ databases">
        <authorList>
            <person name="Gruber-Vodicka H."/>
            <person name="Jaeckle O."/>
        </authorList>
    </citation>
    <scope>NUCLEOTIDE SEQUENCE</scope>
</reference>
<evidence type="ECO:0000256" key="3">
    <source>
        <dbReference type="ARBA" id="ARBA00022478"/>
    </source>
</evidence>
<organism evidence="8">
    <name type="scientific">invertebrate metagenome</name>
    <dbReference type="NCBI Taxonomy" id="1711999"/>
    <lineage>
        <taxon>unclassified sequences</taxon>
        <taxon>metagenomes</taxon>
        <taxon>organismal metagenomes</taxon>
    </lineage>
</organism>
<evidence type="ECO:0000256" key="5">
    <source>
        <dbReference type="ARBA" id="ARBA00022695"/>
    </source>
</evidence>
<evidence type="ECO:0000313" key="8">
    <source>
        <dbReference type="EMBL" id="VBB68614.1"/>
    </source>
</evidence>
<keyword evidence="3 8" id="KW-0240">DNA-directed RNA polymerase</keyword>